<evidence type="ECO:0000259" key="2">
    <source>
        <dbReference type="Pfam" id="PF03703"/>
    </source>
</evidence>
<keyword evidence="1" id="KW-1133">Transmembrane helix</keyword>
<dbReference type="PANTHER" id="PTHR34473:SF2">
    <property type="entry name" value="UPF0699 TRANSMEMBRANE PROTEIN YDBT"/>
    <property type="match status" value="1"/>
</dbReference>
<reference evidence="3 4" key="1">
    <citation type="submission" date="2019-08" db="EMBL/GenBank/DDBJ databases">
        <title>Bacillus genomes from the desert of Cuatro Cienegas, Coahuila.</title>
        <authorList>
            <person name="Olmedo-Alvarez G."/>
        </authorList>
    </citation>
    <scope>NUCLEOTIDE SEQUENCE [LARGE SCALE GENOMIC DNA]</scope>
    <source>
        <strain evidence="3 4">CH40_1T</strain>
    </source>
</reference>
<name>A0A5D4KCH2_9BACI</name>
<dbReference type="PANTHER" id="PTHR34473">
    <property type="entry name" value="UPF0699 TRANSMEMBRANE PROTEIN YDBS"/>
    <property type="match status" value="1"/>
</dbReference>
<dbReference type="AlphaFoldDB" id="A0A5D4KCH2"/>
<evidence type="ECO:0000313" key="3">
    <source>
        <dbReference type="EMBL" id="TYR74365.1"/>
    </source>
</evidence>
<dbReference type="Proteomes" id="UP000323317">
    <property type="component" value="Unassembled WGS sequence"/>
</dbReference>
<sequence>MNMPQKKLAPEAVKVWRISSIISSAVGFLVLAVLFYLDHYFSWREWAEWLLIALTLFTAVELIWSMFQPKWLYKSWRFDIDEDFLQLKSGVWQEQHHLVPMTKIQAVSTEKGPLLRKFGLNSIMIETMGSSHTIPALPEKEAIEIRNKIAHFAKIKEVEQ</sequence>
<protein>
    <submittedName>
        <fullName evidence="3">PH domain-containing protein</fullName>
    </submittedName>
</protein>
<keyword evidence="1" id="KW-0472">Membrane</keyword>
<dbReference type="Pfam" id="PF03703">
    <property type="entry name" value="bPH_2"/>
    <property type="match status" value="1"/>
</dbReference>
<comment type="caution">
    <text evidence="3">The sequence shown here is derived from an EMBL/GenBank/DDBJ whole genome shotgun (WGS) entry which is preliminary data.</text>
</comment>
<dbReference type="InterPro" id="IPR005182">
    <property type="entry name" value="YdbS-like_PH"/>
</dbReference>
<gene>
    <name evidence="3" type="ORF">FZC79_14870</name>
</gene>
<feature type="domain" description="YdbS-like PH" evidence="2">
    <location>
        <begin position="73"/>
        <end position="149"/>
    </location>
</feature>
<proteinExistence type="predicted"/>
<dbReference type="EMBL" id="VTEH01000012">
    <property type="protein sequence ID" value="TYR74365.1"/>
    <property type="molecule type" value="Genomic_DNA"/>
</dbReference>
<evidence type="ECO:0000313" key="4">
    <source>
        <dbReference type="Proteomes" id="UP000323317"/>
    </source>
</evidence>
<dbReference type="RefSeq" id="WP_148947586.1">
    <property type="nucleotide sequence ID" value="NZ_VTEH01000012.1"/>
</dbReference>
<evidence type="ECO:0000256" key="1">
    <source>
        <dbReference type="SAM" id="Phobius"/>
    </source>
</evidence>
<feature type="transmembrane region" description="Helical" evidence="1">
    <location>
        <begin position="15"/>
        <end position="37"/>
    </location>
</feature>
<organism evidence="3 4">
    <name type="scientific">Rossellomorea vietnamensis</name>
    <dbReference type="NCBI Taxonomy" id="218284"/>
    <lineage>
        <taxon>Bacteria</taxon>
        <taxon>Bacillati</taxon>
        <taxon>Bacillota</taxon>
        <taxon>Bacilli</taxon>
        <taxon>Bacillales</taxon>
        <taxon>Bacillaceae</taxon>
        <taxon>Rossellomorea</taxon>
    </lineage>
</organism>
<keyword evidence="1" id="KW-0812">Transmembrane</keyword>
<accession>A0A5D4KCH2</accession>
<feature type="transmembrane region" description="Helical" evidence="1">
    <location>
        <begin position="49"/>
        <end position="67"/>
    </location>
</feature>